<evidence type="ECO:0000256" key="1">
    <source>
        <dbReference type="ARBA" id="ARBA00011040"/>
    </source>
</evidence>
<dbReference type="GO" id="GO:0005524">
    <property type="term" value="F:ATP binding"/>
    <property type="evidence" value="ECO:0007669"/>
    <property type="project" value="InterPro"/>
</dbReference>
<comment type="caution">
    <text evidence="3">The sequence shown here is derived from an EMBL/GenBank/DDBJ whole genome shotgun (WGS) entry which is preliminary data.</text>
</comment>
<evidence type="ECO:0000259" key="2">
    <source>
        <dbReference type="Pfam" id="PF02374"/>
    </source>
</evidence>
<dbReference type="PANTHER" id="PTHR10803">
    <property type="entry name" value="ARSENICAL PUMP-DRIVING ATPASE ARSENITE-TRANSLOCATING ATPASE"/>
    <property type="match status" value="1"/>
</dbReference>
<name>X1FU64_9ZZZZ</name>
<sequence>MRIILCVGKGGVGKTSVAAATALRSAELGYKTIVLSTDSAHSLADSFDIPLGSEPQLIVPNLWGQETAIAQTMETQWGTIQKYMAALLAWRGMDEVVAEEVAVLPGMEELANLLYIVRYENEGQYDVVIMDCAPTGETLRLLSFPEMLHWWMTRMFPIGRKVTTMISPLARVVLNMPVPDNEVFDSIEELYSELEKIRTLLTNAEKASVRLVVNPEKMVIKEAQRILTWLNLYG</sequence>
<dbReference type="InterPro" id="IPR025723">
    <property type="entry name" value="ArsA/GET3_ATPase-like"/>
</dbReference>
<feature type="domain" description="ArsA/GET3 Anion-transporting ATPase-like" evidence="2">
    <location>
        <begin position="1"/>
        <end position="234"/>
    </location>
</feature>
<proteinExistence type="inferred from homology"/>
<dbReference type="Pfam" id="PF02374">
    <property type="entry name" value="ArsA_ATPase"/>
    <property type="match status" value="1"/>
</dbReference>
<dbReference type="SUPFAM" id="SSF52540">
    <property type="entry name" value="P-loop containing nucleoside triphosphate hydrolases"/>
    <property type="match status" value="1"/>
</dbReference>
<gene>
    <name evidence="3" type="ORF">S03H2_33452</name>
</gene>
<protein>
    <recommendedName>
        <fullName evidence="2">ArsA/GET3 Anion-transporting ATPase-like domain-containing protein</fullName>
    </recommendedName>
</protein>
<dbReference type="InterPro" id="IPR016300">
    <property type="entry name" value="ATPase_ArsA/GET3"/>
</dbReference>
<dbReference type="InterPro" id="IPR027417">
    <property type="entry name" value="P-loop_NTPase"/>
</dbReference>
<dbReference type="CDD" id="cd02035">
    <property type="entry name" value="ArsA"/>
    <property type="match status" value="1"/>
</dbReference>
<accession>X1FU64</accession>
<dbReference type="AlphaFoldDB" id="X1FU64"/>
<dbReference type="PANTHER" id="PTHR10803:SF3">
    <property type="entry name" value="ATPASE GET3"/>
    <property type="match status" value="1"/>
</dbReference>
<dbReference type="Gene3D" id="3.40.50.300">
    <property type="entry name" value="P-loop containing nucleotide triphosphate hydrolases"/>
    <property type="match status" value="1"/>
</dbReference>
<evidence type="ECO:0000313" key="3">
    <source>
        <dbReference type="EMBL" id="GAH48527.1"/>
    </source>
</evidence>
<reference evidence="3" key="1">
    <citation type="journal article" date="2014" name="Front. Microbiol.">
        <title>High frequency of phylogenetically diverse reductive dehalogenase-homologous genes in deep subseafloor sedimentary metagenomes.</title>
        <authorList>
            <person name="Kawai M."/>
            <person name="Futagami T."/>
            <person name="Toyoda A."/>
            <person name="Takaki Y."/>
            <person name="Nishi S."/>
            <person name="Hori S."/>
            <person name="Arai W."/>
            <person name="Tsubouchi T."/>
            <person name="Morono Y."/>
            <person name="Uchiyama I."/>
            <person name="Ito T."/>
            <person name="Fujiyama A."/>
            <person name="Inagaki F."/>
            <person name="Takami H."/>
        </authorList>
    </citation>
    <scope>NUCLEOTIDE SEQUENCE</scope>
    <source>
        <strain evidence="3">Expedition CK06-06</strain>
    </source>
</reference>
<dbReference type="GO" id="GO:0016887">
    <property type="term" value="F:ATP hydrolysis activity"/>
    <property type="evidence" value="ECO:0007669"/>
    <property type="project" value="InterPro"/>
</dbReference>
<comment type="similarity">
    <text evidence="1">Belongs to the arsA ATPase family.</text>
</comment>
<dbReference type="NCBIfam" id="TIGR00345">
    <property type="entry name" value="GET3_arsA_TRC40"/>
    <property type="match status" value="1"/>
</dbReference>
<dbReference type="EMBL" id="BARU01020358">
    <property type="protein sequence ID" value="GAH48527.1"/>
    <property type="molecule type" value="Genomic_DNA"/>
</dbReference>
<organism evidence="3">
    <name type="scientific">marine sediment metagenome</name>
    <dbReference type="NCBI Taxonomy" id="412755"/>
    <lineage>
        <taxon>unclassified sequences</taxon>
        <taxon>metagenomes</taxon>
        <taxon>ecological metagenomes</taxon>
    </lineage>
</organism>